<evidence type="ECO:0000313" key="7">
    <source>
        <dbReference type="EMBL" id="TWU16470.1"/>
    </source>
</evidence>
<dbReference type="PROSITE" id="PS51007">
    <property type="entry name" value="CYTC"/>
    <property type="match status" value="1"/>
</dbReference>
<dbReference type="Gene3D" id="2.120.10.30">
    <property type="entry name" value="TolB, C-terminal domain"/>
    <property type="match status" value="1"/>
</dbReference>
<keyword evidence="3 4" id="KW-0408">Iron</keyword>
<proteinExistence type="predicted"/>
<dbReference type="SUPFAM" id="SSF46626">
    <property type="entry name" value="Cytochrome c"/>
    <property type="match status" value="1"/>
</dbReference>
<evidence type="ECO:0000256" key="4">
    <source>
        <dbReference type="PROSITE-ProRule" id="PRU00433"/>
    </source>
</evidence>
<reference evidence="7 8" key="1">
    <citation type="journal article" date="2020" name="Antonie Van Leeuwenhoek">
        <title>Rhodopirellula heiligendammensis sp. nov., Rhodopirellula pilleata sp. nov., and Rhodopirellula solitaria sp. nov. isolated from natural or artificial marine surfaces in Northern Germany and California, USA, and emended description of the genus Rhodopirellula.</title>
        <authorList>
            <person name="Kallscheuer N."/>
            <person name="Wiegand S."/>
            <person name="Jogler M."/>
            <person name="Boedeker C."/>
            <person name="Peeters S.H."/>
            <person name="Rast P."/>
            <person name="Heuer A."/>
            <person name="Jetten M.S.M."/>
            <person name="Rohde M."/>
            <person name="Jogler C."/>
        </authorList>
    </citation>
    <scope>NUCLEOTIDE SEQUENCE [LARGE SCALE GENOMIC DNA]</scope>
    <source>
        <strain evidence="7 8">Poly21</strain>
    </source>
</reference>
<keyword evidence="1 4" id="KW-0349">Heme</keyword>
<dbReference type="Gene3D" id="1.25.10.10">
    <property type="entry name" value="Leucine-rich Repeat Variant"/>
    <property type="match status" value="2"/>
</dbReference>
<dbReference type="SUPFAM" id="SSF50952">
    <property type="entry name" value="Soluble quinoprotein glucose dehydrogenase"/>
    <property type="match status" value="1"/>
</dbReference>
<dbReference type="InterPro" id="IPR011989">
    <property type="entry name" value="ARM-like"/>
</dbReference>
<name>A0A5C6BW05_9BACT</name>
<evidence type="ECO:0000256" key="5">
    <source>
        <dbReference type="SAM" id="MobiDB-lite"/>
    </source>
</evidence>
<dbReference type="InterPro" id="IPR013428">
    <property type="entry name" value="Membrane-bound_put_N"/>
</dbReference>
<dbReference type="AlphaFoldDB" id="A0A5C6BW05"/>
<dbReference type="InterPro" id="IPR036909">
    <property type="entry name" value="Cyt_c-like_dom_sf"/>
</dbReference>
<dbReference type="NCBIfam" id="TIGR02604">
    <property type="entry name" value="Piru_Ver_Nterm"/>
    <property type="match status" value="1"/>
</dbReference>
<dbReference type="PANTHER" id="PTHR33546:SF1">
    <property type="entry name" value="LARGE, MULTIFUNCTIONAL SECRETED PROTEIN"/>
    <property type="match status" value="1"/>
</dbReference>
<keyword evidence="8" id="KW-1185">Reference proteome</keyword>
<comment type="caution">
    <text evidence="7">The sequence shown here is derived from an EMBL/GenBank/DDBJ whole genome shotgun (WGS) entry which is preliminary data.</text>
</comment>
<dbReference type="Proteomes" id="UP000319908">
    <property type="component" value="Unassembled WGS sequence"/>
</dbReference>
<dbReference type="InterPro" id="IPR009056">
    <property type="entry name" value="Cyt_c-like_dom"/>
</dbReference>
<dbReference type="InterPro" id="IPR011042">
    <property type="entry name" value="6-blade_b-propeller_TolB-like"/>
</dbReference>
<evidence type="ECO:0000259" key="6">
    <source>
        <dbReference type="PROSITE" id="PS51007"/>
    </source>
</evidence>
<organism evidence="7 8">
    <name type="scientific">Allorhodopirellula heiligendammensis</name>
    <dbReference type="NCBI Taxonomy" id="2714739"/>
    <lineage>
        <taxon>Bacteria</taxon>
        <taxon>Pseudomonadati</taxon>
        <taxon>Planctomycetota</taxon>
        <taxon>Planctomycetia</taxon>
        <taxon>Pirellulales</taxon>
        <taxon>Pirellulaceae</taxon>
        <taxon>Allorhodopirellula</taxon>
    </lineage>
</organism>
<accession>A0A5C6BW05</accession>
<dbReference type="GO" id="GO:0020037">
    <property type="term" value="F:heme binding"/>
    <property type="evidence" value="ECO:0007669"/>
    <property type="project" value="InterPro"/>
</dbReference>
<dbReference type="PANTHER" id="PTHR33546">
    <property type="entry name" value="LARGE, MULTIFUNCTIONAL SECRETED PROTEIN-RELATED"/>
    <property type="match status" value="1"/>
</dbReference>
<dbReference type="InterPro" id="IPR011041">
    <property type="entry name" value="Quinoprot_gluc/sorb_DH_b-prop"/>
</dbReference>
<dbReference type="OrthoDB" id="9770043at2"/>
<dbReference type="Gene3D" id="1.10.760.10">
    <property type="entry name" value="Cytochrome c-like domain"/>
    <property type="match status" value="1"/>
</dbReference>
<dbReference type="Pfam" id="PF23500">
    <property type="entry name" value="DUF7133"/>
    <property type="match status" value="1"/>
</dbReference>
<evidence type="ECO:0000256" key="2">
    <source>
        <dbReference type="ARBA" id="ARBA00022723"/>
    </source>
</evidence>
<feature type="region of interest" description="Disordered" evidence="5">
    <location>
        <begin position="67"/>
        <end position="93"/>
    </location>
</feature>
<evidence type="ECO:0000256" key="3">
    <source>
        <dbReference type="ARBA" id="ARBA00023004"/>
    </source>
</evidence>
<dbReference type="InterPro" id="IPR055557">
    <property type="entry name" value="DUF7133"/>
</dbReference>
<dbReference type="InterPro" id="IPR013427">
    <property type="entry name" value="Haem-bd_dom_put"/>
</dbReference>
<dbReference type="NCBIfam" id="TIGR02603">
    <property type="entry name" value="CxxCH_TIGR02603"/>
    <property type="match status" value="1"/>
</dbReference>
<gene>
    <name evidence="7" type="ORF">Poly21_36750</name>
</gene>
<dbReference type="EMBL" id="SJPU01000002">
    <property type="protein sequence ID" value="TWU16470.1"/>
    <property type="molecule type" value="Genomic_DNA"/>
</dbReference>
<keyword evidence="2 4" id="KW-0479">Metal-binding</keyword>
<dbReference type="GO" id="GO:0046872">
    <property type="term" value="F:metal ion binding"/>
    <property type="evidence" value="ECO:0007669"/>
    <property type="project" value="UniProtKB-KW"/>
</dbReference>
<feature type="domain" description="Cytochrome c" evidence="6">
    <location>
        <begin position="1029"/>
        <end position="1166"/>
    </location>
</feature>
<protein>
    <submittedName>
        <fullName evidence="7">Cytochrome c</fullName>
    </submittedName>
</protein>
<evidence type="ECO:0000313" key="8">
    <source>
        <dbReference type="Proteomes" id="UP000319908"/>
    </source>
</evidence>
<evidence type="ECO:0000256" key="1">
    <source>
        <dbReference type="ARBA" id="ARBA00022617"/>
    </source>
</evidence>
<dbReference type="SUPFAM" id="SSF48371">
    <property type="entry name" value="ARM repeat"/>
    <property type="match status" value="1"/>
</dbReference>
<dbReference type="InterPro" id="IPR016024">
    <property type="entry name" value="ARM-type_fold"/>
</dbReference>
<sequence length="1169" mass="127470">MPIDKYLYSRALCCLPSHNAVARMTSARMPHSRPAWRSPTGMPIKRLSHTALKITAAITLAVSGFASADERPKPSQPKPAQSQSDHPSLQYDRWSGSINVPDPVAISVDHRGRVFVTQTRRRKIQDLDIRENRDWIANDIGLQSIEDKKSFYHSRLAIGGDQAVQSKHVTDVNGDGEHDWRDLTVIGEVIYRLSDENGDGKADEIVVFDDDFKTEVTGIAAGVMAWGDDVYATIAPDLWRLTDINDDGVADTREVIATGFGLHIAYAGHDMHGLTMGPDGKMYWSIGDKGINVTSQSGRHYFYPNQGGVMRCNPDGTDFEVFAHGLRNVQEIAFDQYGNLFGVDNDADQQDEHERFVAIVDGMDAGWRSHYQFRGDKYNPWTNENLWRLPGDEHPAYIVPPIEHYVDGPAGFKFNPGTALGPAYENYFFLTSAPNGNQYAFQVEPVGDSFRMLNDHLIGKGPAIVGLAFGPDGALYGADWDGGYPLDQKGAVIRIDVEKSMRHPLRQQVAATLAKGVDESSIADLTDQLSHPDMRIRQAAQFELANRGNTEVFQTILKADDSSTLAKLHAVWGLGQLSRAGNQSVNRSIQAALKDASAHVRGQAAKTWGESNTNDGSALIPLLSDDDLHVRVNAALALARHPSPHAAGELLEAASNLSVDQHYLRHAIVAALAACASSPDLVAKQSSDNEMQRLCCVLALRRQASPAVAEYLDDPSDWVATAAARAIHDDLSIAEAMPALAAALSTDASHSEAFWRRSINANYRLGTAECFDRVLAFASRTNARAEVRIDACNAVANWLQPPVLDRVEGRRRDLPNDHRAIDAPTAEKELASLASGGDPRVQSASIAAATKLGIKLSTQALRGIFHTESLDTSLRIESLRSLVASADDDAAGLCLEAVASPDQPLQLEGVKLLANHFPNQAFRAIKQSFEQTKFLRVRQTCIRAAGTLGQADSDAWLTRLADLAIAGELESELSLDVFESLQQALLIHEDRSADASPIARSTMQLQELAAARSKDNPENAKYAFSRDGGDAENGKRIFNTNVAAQCVRCHRIGKEGSDIGPELTKIATQRDADYLLRAIVSPSEDIEPKYKTTAFVLDSGAVLSGVIQSESDDEIIVADAAGKLIKIDPDEIEDQVEQKVSLMPQMQAVLSAGQVRDLVAYLRTLKQGK</sequence>
<dbReference type="GO" id="GO:0009055">
    <property type="term" value="F:electron transfer activity"/>
    <property type="evidence" value="ECO:0007669"/>
    <property type="project" value="InterPro"/>
</dbReference>